<organism evidence="1 2">
    <name type="scientific">Limulus polyphemus</name>
    <name type="common">Atlantic horseshoe crab</name>
    <dbReference type="NCBI Taxonomy" id="6850"/>
    <lineage>
        <taxon>Eukaryota</taxon>
        <taxon>Metazoa</taxon>
        <taxon>Ecdysozoa</taxon>
        <taxon>Arthropoda</taxon>
        <taxon>Chelicerata</taxon>
        <taxon>Merostomata</taxon>
        <taxon>Xiphosura</taxon>
        <taxon>Limulidae</taxon>
        <taxon>Limulus</taxon>
    </lineage>
</organism>
<dbReference type="Proteomes" id="UP000694941">
    <property type="component" value="Unplaced"/>
</dbReference>
<name>A0ABM1B1B2_LIMPO</name>
<dbReference type="GeneID" id="106457855"/>
<proteinExistence type="predicted"/>
<protein>
    <submittedName>
        <fullName evidence="2 3">Uncharacterized protein LOC106457855</fullName>
    </submittedName>
</protein>
<gene>
    <name evidence="2 3" type="primary">LOC106457855</name>
</gene>
<accession>A0ABM1B1B2</accession>
<reference evidence="2 3" key="1">
    <citation type="submission" date="2025-05" db="UniProtKB">
        <authorList>
            <consortium name="RefSeq"/>
        </authorList>
    </citation>
    <scope>IDENTIFICATION</scope>
    <source>
        <tissue evidence="2 3">Muscle</tissue>
    </source>
</reference>
<sequence length="191" mass="21207">MSNFSFYKKPSSLCYGSSNEQASVLSAQHDNGITVQINVLKTHHKVVHSATSTTAFHCPLRMKMVRLRRHHFYRPYDFPWRPALEASLRQCWTVDTTLPTNVALVLPECESANKSNPGSPVKGYNDGAIIPRSRSLDDLKKDEMSNNCSREAEKTEIDSVSQQISELHVGEPGFAIVPPVLVPTTNPGVNS</sequence>
<dbReference type="RefSeq" id="XP_013772760.1">
    <property type="nucleotide sequence ID" value="XM_013917306.2"/>
</dbReference>
<evidence type="ECO:0000313" key="1">
    <source>
        <dbReference type="Proteomes" id="UP000694941"/>
    </source>
</evidence>
<dbReference type="RefSeq" id="XP_022239607.1">
    <property type="nucleotide sequence ID" value="XM_022383899.1"/>
</dbReference>
<keyword evidence="1" id="KW-1185">Reference proteome</keyword>
<evidence type="ECO:0000313" key="3">
    <source>
        <dbReference type="RefSeq" id="XP_022239607.1"/>
    </source>
</evidence>
<evidence type="ECO:0000313" key="2">
    <source>
        <dbReference type="RefSeq" id="XP_013772760.1"/>
    </source>
</evidence>